<evidence type="ECO:0000256" key="2">
    <source>
        <dbReference type="ARBA" id="ARBA00009077"/>
    </source>
</evidence>
<evidence type="ECO:0000256" key="1">
    <source>
        <dbReference type="ARBA" id="ARBA00001933"/>
    </source>
</evidence>
<dbReference type="PROSITE" id="PS00868">
    <property type="entry name" value="CYS_MET_METAB_PP"/>
    <property type="match status" value="1"/>
</dbReference>
<dbReference type="Proteomes" id="UP000309594">
    <property type="component" value="Unassembled WGS sequence"/>
</dbReference>
<dbReference type="CDD" id="cd00614">
    <property type="entry name" value="CGS_like"/>
    <property type="match status" value="1"/>
</dbReference>
<name>A0A4R0MI21_9SPHI</name>
<comment type="caution">
    <text evidence="6">The sequence shown here is derived from an EMBL/GenBank/DDBJ whole genome shotgun (WGS) entry which is preliminary data.</text>
</comment>
<keyword evidence="8" id="KW-1185">Reference proteome</keyword>
<dbReference type="FunFam" id="3.40.640.10:FF:000046">
    <property type="entry name" value="Cystathionine gamma-lyase"/>
    <property type="match status" value="1"/>
</dbReference>
<dbReference type="InterPro" id="IPR015424">
    <property type="entry name" value="PyrdxlP-dep_Trfase"/>
</dbReference>
<reference evidence="6 8" key="1">
    <citation type="submission" date="2019-02" db="EMBL/GenBank/DDBJ databases">
        <title>Pedobacter sp. RP-3-8 sp. nov., isolated from Arctic soil.</title>
        <authorList>
            <person name="Dahal R.H."/>
        </authorList>
    </citation>
    <scope>NUCLEOTIDE SEQUENCE [LARGE SCALE GENOMIC DNA]</scope>
    <source>
        <strain evidence="6 8">RP-3-8</strain>
    </source>
</reference>
<gene>
    <name evidence="6" type="ORF">EZ444_24545</name>
    <name evidence="7" type="ORF">FBD94_18505</name>
</gene>
<dbReference type="SUPFAM" id="SSF53383">
    <property type="entry name" value="PLP-dependent transferases"/>
    <property type="match status" value="1"/>
</dbReference>
<proteinExistence type="inferred from homology"/>
<dbReference type="InterPro" id="IPR015421">
    <property type="entry name" value="PyrdxlP-dep_Trfase_major"/>
</dbReference>
<dbReference type="GO" id="GO:0019343">
    <property type="term" value="P:cysteine biosynthetic process via cystathionine"/>
    <property type="evidence" value="ECO:0007669"/>
    <property type="project" value="TreeGrafter"/>
</dbReference>
<dbReference type="AlphaFoldDB" id="A0A4R0MI21"/>
<evidence type="ECO:0000313" key="9">
    <source>
        <dbReference type="Proteomes" id="UP000309594"/>
    </source>
</evidence>
<dbReference type="EMBL" id="SJSM01000029">
    <property type="protein sequence ID" value="TCC86209.1"/>
    <property type="molecule type" value="Genomic_DNA"/>
</dbReference>
<keyword evidence="3 4" id="KW-0663">Pyridoxal phosphate</keyword>
<dbReference type="Gene3D" id="3.90.1150.10">
    <property type="entry name" value="Aspartate Aminotransferase, domain 1"/>
    <property type="match status" value="1"/>
</dbReference>
<protein>
    <submittedName>
        <fullName evidence="6">Aminotransferase class I/II-fold pyridoxal phosphate-dependent enzyme</fullName>
    </submittedName>
</protein>
<comment type="cofactor">
    <cofactor evidence="1 5">
        <name>pyridoxal 5'-phosphate</name>
        <dbReference type="ChEBI" id="CHEBI:597326"/>
    </cofactor>
</comment>
<dbReference type="GO" id="GO:0030170">
    <property type="term" value="F:pyridoxal phosphate binding"/>
    <property type="evidence" value="ECO:0007669"/>
    <property type="project" value="InterPro"/>
</dbReference>
<organism evidence="6 8">
    <name type="scientific">Pedobacter hiemivivus</name>
    <dbReference type="NCBI Taxonomy" id="2530454"/>
    <lineage>
        <taxon>Bacteria</taxon>
        <taxon>Pseudomonadati</taxon>
        <taxon>Bacteroidota</taxon>
        <taxon>Sphingobacteriia</taxon>
        <taxon>Sphingobacteriales</taxon>
        <taxon>Sphingobacteriaceae</taxon>
        <taxon>Pedobacter</taxon>
    </lineage>
</organism>
<keyword evidence="6" id="KW-0032">Aminotransferase</keyword>
<evidence type="ECO:0000256" key="3">
    <source>
        <dbReference type="ARBA" id="ARBA00022898"/>
    </source>
</evidence>
<dbReference type="GO" id="GO:0008483">
    <property type="term" value="F:transaminase activity"/>
    <property type="evidence" value="ECO:0007669"/>
    <property type="project" value="UniProtKB-KW"/>
</dbReference>
<feature type="modified residue" description="N6-(pyridoxal phosphate)lysine" evidence="4">
    <location>
        <position position="195"/>
    </location>
</feature>
<dbReference type="Gene3D" id="3.40.640.10">
    <property type="entry name" value="Type I PLP-dependent aspartate aminotransferase-like (Major domain)"/>
    <property type="match status" value="1"/>
</dbReference>
<evidence type="ECO:0000256" key="5">
    <source>
        <dbReference type="RuleBase" id="RU362118"/>
    </source>
</evidence>
<comment type="similarity">
    <text evidence="2 5">Belongs to the trans-sulfuration enzymes family.</text>
</comment>
<dbReference type="PANTHER" id="PTHR11808">
    <property type="entry name" value="TRANS-SULFURATION ENZYME FAMILY MEMBER"/>
    <property type="match status" value="1"/>
</dbReference>
<keyword evidence="6" id="KW-0808">Transferase</keyword>
<reference evidence="7 9" key="2">
    <citation type="submission" date="2019-04" db="EMBL/GenBank/DDBJ databases">
        <title>Pedobacter sp. RP-1-16 sp. nov., isolated from Arctic soil.</title>
        <authorList>
            <person name="Dahal R.H."/>
            <person name="Kim D.-U."/>
        </authorList>
    </citation>
    <scope>NUCLEOTIDE SEQUENCE [LARGE SCALE GENOMIC DNA]</scope>
    <source>
        <strain evidence="7 9">RP-1-16</strain>
    </source>
</reference>
<evidence type="ECO:0000313" key="8">
    <source>
        <dbReference type="Proteomes" id="UP000291117"/>
    </source>
</evidence>
<dbReference type="InterPro" id="IPR000277">
    <property type="entry name" value="Cys/Met-Metab_PyrdxlP-dep_enz"/>
</dbReference>
<evidence type="ECO:0000313" key="7">
    <source>
        <dbReference type="EMBL" id="TKC58606.1"/>
    </source>
</evidence>
<evidence type="ECO:0000256" key="4">
    <source>
        <dbReference type="PIRSR" id="PIRSR001434-2"/>
    </source>
</evidence>
<dbReference type="GO" id="GO:0003962">
    <property type="term" value="F:cystathionine gamma-synthase activity"/>
    <property type="evidence" value="ECO:0007669"/>
    <property type="project" value="TreeGrafter"/>
</dbReference>
<accession>A0A4R0MI21</accession>
<dbReference type="RefSeq" id="WP_131612349.1">
    <property type="nucleotide sequence ID" value="NZ_SJSM01000029.1"/>
</dbReference>
<dbReference type="OrthoDB" id="9773476at2"/>
<dbReference type="Proteomes" id="UP000291117">
    <property type="component" value="Unassembled WGS sequence"/>
</dbReference>
<dbReference type="GO" id="GO:0004123">
    <property type="term" value="F:cystathionine gamma-lyase activity"/>
    <property type="evidence" value="ECO:0007669"/>
    <property type="project" value="TreeGrafter"/>
</dbReference>
<dbReference type="EMBL" id="SWDX01000007">
    <property type="protein sequence ID" value="TKC58606.1"/>
    <property type="molecule type" value="Genomic_DNA"/>
</dbReference>
<evidence type="ECO:0000313" key="6">
    <source>
        <dbReference type="EMBL" id="TCC86209.1"/>
    </source>
</evidence>
<dbReference type="InterPro" id="IPR054542">
    <property type="entry name" value="Cys_met_metab_PP"/>
</dbReference>
<dbReference type="PANTHER" id="PTHR11808:SF15">
    <property type="entry name" value="CYSTATHIONINE GAMMA-LYASE"/>
    <property type="match status" value="1"/>
</dbReference>
<dbReference type="Pfam" id="PF01053">
    <property type="entry name" value="Cys_Met_Meta_PP"/>
    <property type="match status" value="1"/>
</dbReference>
<sequence>MRAETLAIHAGNLYNISTQDVTPPINLSTTFLRNEDGGYSGGHMYSRVSNPNRSALENTIAELEKGADACAFSSGNTAGMSVFQAFKPGSHIIAPDDMYWGFKRQLQTIFADTLSIDFIDLTDIELIKQHIKPNTVMIWTETPSNPLLKITDVAAIAEISKANGLILACDSTFASPCLQNPIALGADIVMHSSTKYIGGHSDVLGGVLITAEKNEFWEKIRNIQQIGGAVPSPFDCFLLVRSIKTLSYRMRGHCENGMALALYLQNHPAVETVYYPGLPTHPGHEIARKQMSGFGGMLSILVRGGAAEARRIVNQVKLFAQATSLGGVESLIEHRASVEGPDTKTPQNLIRISVGLEHIDDLIADFEQALAVKQL</sequence>
<dbReference type="PIRSF" id="PIRSF001434">
    <property type="entry name" value="CGS"/>
    <property type="match status" value="1"/>
</dbReference>
<dbReference type="GO" id="GO:0019346">
    <property type="term" value="P:transsulfuration"/>
    <property type="evidence" value="ECO:0007669"/>
    <property type="project" value="InterPro"/>
</dbReference>
<dbReference type="InterPro" id="IPR015422">
    <property type="entry name" value="PyrdxlP-dep_Trfase_small"/>
</dbReference>
<accession>A0A4V5PC34</accession>
<dbReference type="GO" id="GO:0005737">
    <property type="term" value="C:cytoplasm"/>
    <property type="evidence" value="ECO:0007669"/>
    <property type="project" value="TreeGrafter"/>
</dbReference>